<sequence length="800" mass="90891">MLKFSNLSIKFKIMILALMVSVLLTLSLIFASTILSNRNLSNLGISMGMNDAKMHTKLISNWVLERKRDLETYANTHVLEGHSWQDKQNYLKEELSKSSNDYFFFFIADKEGDYSTTWSTDVGNISDRDYFSKVLNDRQTYISKPLISKSTGEPIIVIATPLPEEEKEGFSLLAAVINLKQFSDYINKLGIKHFDSYSYIINNDGKIIAHPDNRMIIKENISEKSNLIDKKLVSLSSKIKISNSGMVKYKDEDEKSYLFYHNINGTDGWKLITVIPEEVFVRPLATTSKKLILIGLITIIISVIFSIFIANNLSKPIVELKDVFNKGAEGNLSVRAHKKSQDEIGEAIDSFNKMMDTINKLTYNDPLTGLVNLFCFTEKVDKELQKHQSLSQKVVSRASNCKTKWGKLIVLSIGIDNFKTINDSFGHEVGDQLLKSITMRLKNYLPDGTIISRMGDEFYLYIEGLKNKQEILLKGQNLLSEVNQHYTINGDIIYLTSSLGIAVYPDSGYTAQMLIKNSGLAMHLVKDRNGNDIQFYSAGMENELSERMSLESKLRLALEREEFILYYQPLINAQSEKVQGFEALIRWKHPSEGMISPARFIPLAEQNGLIIDIGQWALKRACQQLKQWQELGYDDLYVSVNIAPQEFQNPDFVEKVEAILLETGIEPKSLELEITERATMENISYTIESLKELKKIGVKIAIDDFGTGYSSLSYLKEFAINTLKIDQSFIRELTLDDIDNKNAAIAETIITIGHNLDLKVTAEGVERREQLEFLKARGCDVLQGYYFSRPVDEEKAIKLL</sequence>
<dbReference type="Pfam" id="PF02743">
    <property type="entry name" value="dCache_1"/>
    <property type="match status" value="1"/>
</dbReference>
<dbReference type="CDD" id="cd06225">
    <property type="entry name" value="HAMP"/>
    <property type="match status" value="1"/>
</dbReference>
<dbReference type="Gene3D" id="3.30.450.20">
    <property type="entry name" value="PAS domain"/>
    <property type="match status" value="2"/>
</dbReference>
<dbReference type="CDD" id="cd12912">
    <property type="entry name" value="PDC2_MCP_like"/>
    <property type="match status" value="1"/>
</dbReference>
<evidence type="ECO:0000256" key="3">
    <source>
        <dbReference type="ARBA" id="ARBA00022692"/>
    </source>
</evidence>
<feature type="domain" description="HAMP" evidence="8">
    <location>
        <begin position="311"/>
        <end position="363"/>
    </location>
</feature>
<dbReference type="Proteomes" id="UP000219573">
    <property type="component" value="Unassembled WGS sequence"/>
</dbReference>
<dbReference type="AlphaFoldDB" id="A0A285GPA5"/>
<dbReference type="SUPFAM" id="SSF103190">
    <property type="entry name" value="Sensory domain-like"/>
    <property type="match status" value="1"/>
</dbReference>
<dbReference type="InterPro" id="IPR033479">
    <property type="entry name" value="dCache_1"/>
</dbReference>
<dbReference type="SMART" id="SM00267">
    <property type="entry name" value="GGDEF"/>
    <property type="match status" value="1"/>
</dbReference>
<dbReference type="SUPFAM" id="SSF141868">
    <property type="entry name" value="EAL domain-like"/>
    <property type="match status" value="1"/>
</dbReference>
<dbReference type="InterPro" id="IPR029151">
    <property type="entry name" value="Sensor-like_sf"/>
</dbReference>
<dbReference type="PANTHER" id="PTHR33121:SF71">
    <property type="entry name" value="OXYGEN SENSOR PROTEIN DOSP"/>
    <property type="match status" value="1"/>
</dbReference>
<evidence type="ECO:0000256" key="4">
    <source>
        <dbReference type="ARBA" id="ARBA00022989"/>
    </source>
</evidence>
<dbReference type="NCBIfam" id="TIGR00254">
    <property type="entry name" value="GGDEF"/>
    <property type="match status" value="1"/>
</dbReference>
<evidence type="ECO:0000256" key="6">
    <source>
        <dbReference type="SAM" id="Phobius"/>
    </source>
</evidence>
<organism evidence="10 11">
    <name type="scientific">Orenia metallireducens</name>
    <dbReference type="NCBI Taxonomy" id="1413210"/>
    <lineage>
        <taxon>Bacteria</taxon>
        <taxon>Bacillati</taxon>
        <taxon>Bacillota</taxon>
        <taxon>Clostridia</taxon>
        <taxon>Halanaerobiales</taxon>
        <taxon>Halobacteroidaceae</taxon>
        <taxon>Orenia</taxon>
    </lineage>
</organism>
<name>A0A285GPA5_9FIRM</name>
<dbReference type="SMART" id="SM00304">
    <property type="entry name" value="HAMP"/>
    <property type="match status" value="1"/>
</dbReference>
<dbReference type="GO" id="GO:0005886">
    <property type="term" value="C:plasma membrane"/>
    <property type="evidence" value="ECO:0007669"/>
    <property type="project" value="UniProtKB-SubCell"/>
</dbReference>
<dbReference type="PROSITE" id="PS50887">
    <property type="entry name" value="GGDEF"/>
    <property type="match status" value="1"/>
</dbReference>
<keyword evidence="4 6" id="KW-1133">Transmembrane helix</keyword>
<keyword evidence="11" id="KW-1185">Reference proteome</keyword>
<dbReference type="SUPFAM" id="SSF55073">
    <property type="entry name" value="Nucleotide cyclase"/>
    <property type="match status" value="1"/>
</dbReference>
<dbReference type="Gene3D" id="6.10.340.10">
    <property type="match status" value="1"/>
</dbReference>
<evidence type="ECO:0000259" key="8">
    <source>
        <dbReference type="PROSITE" id="PS50885"/>
    </source>
</evidence>
<dbReference type="InterPro" id="IPR003660">
    <property type="entry name" value="HAMP_dom"/>
</dbReference>
<dbReference type="Pfam" id="PF00563">
    <property type="entry name" value="EAL"/>
    <property type="match status" value="1"/>
</dbReference>
<dbReference type="Gene3D" id="3.20.20.450">
    <property type="entry name" value="EAL domain"/>
    <property type="match status" value="1"/>
</dbReference>
<dbReference type="SMART" id="SM00052">
    <property type="entry name" value="EAL"/>
    <property type="match status" value="1"/>
</dbReference>
<feature type="domain" description="EAL" evidence="7">
    <location>
        <begin position="547"/>
        <end position="800"/>
    </location>
</feature>
<keyword evidence="2" id="KW-1003">Cell membrane</keyword>
<dbReference type="CDD" id="cd01948">
    <property type="entry name" value="EAL"/>
    <property type="match status" value="1"/>
</dbReference>
<dbReference type="InterPro" id="IPR029787">
    <property type="entry name" value="Nucleotide_cyclase"/>
</dbReference>
<evidence type="ECO:0000256" key="5">
    <source>
        <dbReference type="ARBA" id="ARBA00023136"/>
    </source>
</evidence>
<dbReference type="InterPro" id="IPR000160">
    <property type="entry name" value="GGDEF_dom"/>
</dbReference>
<dbReference type="Pfam" id="PF00990">
    <property type="entry name" value="GGDEF"/>
    <property type="match status" value="1"/>
</dbReference>
<dbReference type="PROSITE" id="PS50885">
    <property type="entry name" value="HAMP"/>
    <property type="match status" value="1"/>
</dbReference>
<evidence type="ECO:0000259" key="9">
    <source>
        <dbReference type="PROSITE" id="PS50887"/>
    </source>
</evidence>
<evidence type="ECO:0000256" key="2">
    <source>
        <dbReference type="ARBA" id="ARBA00022475"/>
    </source>
</evidence>
<feature type="domain" description="GGDEF" evidence="9">
    <location>
        <begin position="406"/>
        <end position="538"/>
    </location>
</feature>
<dbReference type="InterPro" id="IPR050706">
    <property type="entry name" value="Cyclic-di-GMP_PDE-like"/>
</dbReference>
<dbReference type="InterPro" id="IPR035919">
    <property type="entry name" value="EAL_sf"/>
</dbReference>
<dbReference type="GO" id="GO:0007165">
    <property type="term" value="P:signal transduction"/>
    <property type="evidence" value="ECO:0007669"/>
    <property type="project" value="InterPro"/>
</dbReference>
<dbReference type="SUPFAM" id="SSF158472">
    <property type="entry name" value="HAMP domain-like"/>
    <property type="match status" value="1"/>
</dbReference>
<accession>A0A285GPA5</accession>
<dbReference type="InterPro" id="IPR043128">
    <property type="entry name" value="Rev_trsase/Diguanyl_cyclase"/>
</dbReference>
<evidence type="ECO:0000259" key="7">
    <source>
        <dbReference type="PROSITE" id="PS50883"/>
    </source>
</evidence>
<keyword evidence="3 6" id="KW-0812">Transmembrane</keyword>
<dbReference type="RefSeq" id="WP_097017537.1">
    <property type="nucleotide sequence ID" value="NZ_OBDZ01000009.1"/>
</dbReference>
<dbReference type="OrthoDB" id="9762141at2"/>
<dbReference type="EMBL" id="OBDZ01000009">
    <property type="protein sequence ID" value="SNY25460.1"/>
    <property type="molecule type" value="Genomic_DNA"/>
</dbReference>
<dbReference type="GO" id="GO:0071111">
    <property type="term" value="F:cyclic-guanylate-specific phosphodiesterase activity"/>
    <property type="evidence" value="ECO:0007669"/>
    <property type="project" value="InterPro"/>
</dbReference>
<comment type="subcellular location">
    <subcellularLocation>
        <location evidence="1">Cell membrane</location>
        <topology evidence="1">Multi-pass membrane protein</topology>
    </subcellularLocation>
</comment>
<dbReference type="CDD" id="cd01949">
    <property type="entry name" value="GGDEF"/>
    <property type="match status" value="1"/>
</dbReference>
<reference evidence="11" key="1">
    <citation type="submission" date="2017-09" db="EMBL/GenBank/DDBJ databases">
        <authorList>
            <person name="Varghese N."/>
            <person name="Submissions S."/>
        </authorList>
    </citation>
    <scope>NUCLEOTIDE SEQUENCE [LARGE SCALE GENOMIC DNA]</scope>
    <source>
        <strain evidence="11">MSL47</strain>
    </source>
</reference>
<evidence type="ECO:0000256" key="1">
    <source>
        <dbReference type="ARBA" id="ARBA00004651"/>
    </source>
</evidence>
<dbReference type="PROSITE" id="PS50883">
    <property type="entry name" value="EAL"/>
    <property type="match status" value="1"/>
</dbReference>
<dbReference type="STRING" id="1413210.U472_09085"/>
<dbReference type="FunFam" id="3.20.20.450:FF:000001">
    <property type="entry name" value="Cyclic di-GMP phosphodiesterase yahA"/>
    <property type="match status" value="1"/>
</dbReference>
<protein>
    <submittedName>
        <fullName evidence="10">Diguanylate cyclase (GGDEF) domain-containing protein</fullName>
    </submittedName>
</protein>
<evidence type="ECO:0000313" key="10">
    <source>
        <dbReference type="EMBL" id="SNY25460.1"/>
    </source>
</evidence>
<dbReference type="Gene3D" id="3.30.70.270">
    <property type="match status" value="1"/>
</dbReference>
<gene>
    <name evidence="10" type="ORF">SAMN06265827_10993</name>
</gene>
<dbReference type="PANTHER" id="PTHR33121">
    <property type="entry name" value="CYCLIC DI-GMP PHOSPHODIESTERASE PDEF"/>
    <property type="match status" value="1"/>
</dbReference>
<keyword evidence="5 6" id="KW-0472">Membrane</keyword>
<feature type="transmembrane region" description="Helical" evidence="6">
    <location>
        <begin position="291"/>
        <end position="311"/>
    </location>
</feature>
<dbReference type="CDD" id="cd12914">
    <property type="entry name" value="PDC1_DGC_like"/>
    <property type="match status" value="1"/>
</dbReference>
<proteinExistence type="predicted"/>
<dbReference type="Pfam" id="PF00672">
    <property type="entry name" value="HAMP"/>
    <property type="match status" value="1"/>
</dbReference>
<dbReference type="InterPro" id="IPR001633">
    <property type="entry name" value="EAL_dom"/>
</dbReference>
<evidence type="ECO:0000313" key="11">
    <source>
        <dbReference type="Proteomes" id="UP000219573"/>
    </source>
</evidence>